<reference evidence="1 2" key="1">
    <citation type="journal article" date="2018" name="Front. Plant Sci.">
        <title>Red Clover (Trifolium pratense) and Zigzag Clover (T. medium) - A Picture of Genomic Similarities and Differences.</title>
        <authorList>
            <person name="Dluhosova J."/>
            <person name="Istvanek J."/>
            <person name="Nedelnik J."/>
            <person name="Repkova J."/>
        </authorList>
    </citation>
    <scope>NUCLEOTIDE SEQUENCE [LARGE SCALE GENOMIC DNA]</scope>
    <source>
        <strain evidence="2">cv. 10/8</strain>
        <tissue evidence="1">Leaf</tissue>
    </source>
</reference>
<name>A0A392V6R1_9FABA</name>
<protein>
    <submittedName>
        <fullName evidence="1">Uncharacterized protein</fullName>
    </submittedName>
</protein>
<sequence>SIPVVTSSTTRLSADIGISPDDFQQLEASNPGEALAKLLQAIGSA</sequence>
<evidence type="ECO:0000313" key="1">
    <source>
        <dbReference type="EMBL" id="MCI83103.1"/>
    </source>
</evidence>
<evidence type="ECO:0000313" key="2">
    <source>
        <dbReference type="Proteomes" id="UP000265520"/>
    </source>
</evidence>
<dbReference type="EMBL" id="LXQA011059120">
    <property type="protein sequence ID" value="MCI83103.1"/>
    <property type="molecule type" value="Genomic_DNA"/>
</dbReference>
<organism evidence="1 2">
    <name type="scientific">Trifolium medium</name>
    <dbReference type="NCBI Taxonomy" id="97028"/>
    <lineage>
        <taxon>Eukaryota</taxon>
        <taxon>Viridiplantae</taxon>
        <taxon>Streptophyta</taxon>
        <taxon>Embryophyta</taxon>
        <taxon>Tracheophyta</taxon>
        <taxon>Spermatophyta</taxon>
        <taxon>Magnoliopsida</taxon>
        <taxon>eudicotyledons</taxon>
        <taxon>Gunneridae</taxon>
        <taxon>Pentapetalae</taxon>
        <taxon>rosids</taxon>
        <taxon>fabids</taxon>
        <taxon>Fabales</taxon>
        <taxon>Fabaceae</taxon>
        <taxon>Papilionoideae</taxon>
        <taxon>50 kb inversion clade</taxon>
        <taxon>NPAAA clade</taxon>
        <taxon>Hologalegina</taxon>
        <taxon>IRL clade</taxon>
        <taxon>Trifolieae</taxon>
        <taxon>Trifolium</taxon>
    </lineage>
</organism>
<dbReference type="AlphaFoldDB" id="A0A392V6R1"/>
<keyword evidence="2" id="KW-1185">Reference proteome</keyword>
<feature type="non-terminal residue" evidence="1">
    <location>
        <position position="1"/>
    </location>
</feature>
<proteinExistence type="predicted"/>
<dbReference type="Proteomes" id="UP000265520">
    <property type="component" value="Unassembled WGS sequence"/>
</dbReference>
<accession>A0A392V6R1</accession>
<comment type="caution">
    <text evidence="1">The sequence shown here is derived from an EMBL/GenBank/DDBJ whole genome shotgun (WGS) entry which is preliminary data.</text>
</comment>